<accession>A0A423VCP9</accession>
<protein>
    <submittedName>
        <fullName evidence="2">Uncharacterized protein</fullName>
    </submittedName>
</protein>
<dbReference type="Proteomes" id="UP000284375">
    <property type="component" value="Unassembled WGS sequence"/>
</dbReference>
<comment type="caution">
    <text evidence="2">The sequence shown here is derived from an EMBL/GenBank/DDBJ whole genome shotgun (WGS) entry which is preliminary data.</text>
</comment>
<keyword evidence="3" id="KW-1185">Reference proteome</keyword>
<feature type="compositionally biased region" description="Polar residues" evidence="1">
    <location>
        <begin position="247"/>
        <end position="261"/>
    </location>
</feature>
<feature type="compositionally biased region" description="Basic residues" evidence="1">
    <location>
        <begin position="218"/>
        <end position="230"/>
    </location>
</feature>
<evidence type="ECO:0000313" key="3">
    <source>
        <dbReference type="Proteomes" id="UP000284375"/>
    </source>
</evidence>
<name>A0A423VCP9_CYTCH</name>
<evidence type="ECO:0000256" key="1">
    <source>
        <dbReference type="SAM" id="MobiDB-lite"/>
    </source>
</evidence>
<evidence type="ECO:0000313" key="2">
    <source>
        <dbReference type="EMBL" id="ROV88693.1"/>
    </source>
</evidence>
<gene>
    <name evidence="2" type="ORF">VSDG_09500</name>
</gene>
<reference evidence="2 3" key="1">
    <citation type="submission" date="2015-09" db="EMBL/GenBank/DDBJ databases">
        <title>Host preference determinants of Valsa canker pathogens revealed by comparative genomics.</title>
        <authorList>
            <person name="Yin Z."/>
            <person name="Huang L."/>
        </authorList>
    </citation>
    <scope>NUCLEOTIDE SEQUENCE [LARGE SCALE GENOMIC DNA]</scope>
    <source>
        <strain evidence="2 3">YSFL</strain>
    </source>
</reference>
<dbReference type="AlphaFoldDB" id="A0A423VCP9"/>
<sequence length="514" mass="57582">MTDCVTARAAGCAYRSKRQAFIAAAAASPAISETALASQTPAELLLYAVQSLRTALQRARQHDTAIHKAWEPVVEAFYAAHVRPLLRVEEGTKKGQEETGEEEGDEGSQIQRQAHEVIDDSAAQVAHLFPDWAIKTLGVESVDRIVGAEFSVDIKANRVTRVMLAKLTDKLEPQRSGRPCALLWDFLDKLAPFQSCYTEVVEAVKHEKSLRDKERQTNKRRKTHQIKKTHQATTVPHLRACQKETKASSTATHSRLSQRSPVGTGKYVPPPSSPLQTREPLPQRQRHFSRGVGNVTGIGYIHSFEDMDSNLDTDDDQDMDSIRDMDEFHDTHDTHDSQDMRSTQITDVLESKGANFIALISAVLQSPEQNLRQQQQSDRLPSRVASALAGGITIFLPLNLSDTYWVPSLTEAKVTNIIHPTPKEPYTKGAEILMRLFFTRYLAGESWPLVQHVDQMQQPNSFDSDVFAIVHMFCQVGSHEPPSAHQPDYTRWRVVLQRLLDTAHNTFENPRGGN</sequence>
<feature type="compositionally biased region" description="Basic and acidic residues" evidence="1">
    <location>
        <begin position="207"/>
        <end position="217"/>
    </location>
</feature>
<proteinExistence type="predicted"/>
<feature type="region of interest" description="Disordered" evidence="1">
    <location>
        <begin position="207"/>
        <end position="282"/>
    </location>
</feature>
<dbReference type="EMBL" id="LJZO01000064">
    <property type="protein sequence ID" value="ROV88693.1"/>
    <property type="molecule type" value="Genomic_DNA"/>
</dbReference>
<feature type="region of interest" description="Disordered" evidence="1">
    <location>
        <begin position="89"/>
        <end position="111"/>
    </location>
</feature>
<organism evidence="2 3">
    <name type="scientific">Cytospora chrysosperma</name>
    <name type="common">Cytospora canker fungus</name>
    <name type="synonym">Sphaeria chrysosperma</name>
    <dbReference type="NCBI Taxonomy" id="252740"/>
    <lineage>
        <taxon>Eukaryota</taxon>
        <taxon>Fungi</taxon>
        <taxon>Dikarya</taxon>
        <taxon>Ascomycota</taxon>
        <taxon>Pezizomycotina</taxon>
        <taxon>Sordariomycetes</taxon>
        <taxon>Sordariomycetidae</taxon>
        <taxon>Diaporthales</taxon>
        <taxon>Cytosporaceae</taxon>
        <taxon>Cytospora</taxon>
    </lineage>
</organism>